<dbReference type="Pfam" id="PF08031">
    <property type="entry name" value="BBE"/>
    <property type="match status" value="1"/>
</dbReference>
<evidence type="ECO:0000256" key="3">
    <source>
        <dbReference type="SAM" id="MobiDB-lite"/>
    </source>
</evidence>
<proteinExistence type="inferred from homology"/>
<dbReference type="GO" id="GO:0016491">
    <property type="term" value="F:oxidoreductase activity"/>
    <property type="evidence" value="ECO:0007669"/>
    <property type="project" value="UniProtKB-KW"/>
</dbReference>
<evidence type="ECO:0000256" key="1">
    <source>
        <dbReference type="ARBA" id="ARBA00005466"/>
    </source>
</evidence>
<accession>A0A9P4S9X8</accession>
<dbReference type="PANTHER" id="PTHR13878">
    <property type="entry name" value="GULONOLACTONE OXIDASE"/>
    <property type="match status" value="1"/>
</dbReference>
<dbReference type="SUPFAM" id="SSF56176">
    <property type="entry name" value="FAD-binding/transporter-associated domain-like"/>
    <property type="match status" value="1"/>
</dbReference>
<dbReference type="PANTHER" id="PTHR13878:SF91">
    <property type="entry name" value="FAD BINDING DOMAIN PROTEIN (AFU_ORTHOLOGUE AFUA_6G12070)-RELATED"/>
    <property type="match status" value="1"/>
</dbReference>
<dbReference type="InterPro" id="IPR050432">
    <property type="entry name" value="FAD-linked_Oxidoreductases_BP"/>
</dbReference>
<reference evidence="6" key="1">
    <citation type="journal article" date="2020" name="Stud. Mycol.">
        <title>101 Dothideomycetes genomes: a test case for predicting lifestyles and emergence of pathogens.</title>
        <authorList>
            <person name="Haridas S."/>
            <person name="Albert R."/>
            <person name="Binder M."/>
            <person name="Bloem J."/>
            <person name="Labutti K."/>
            <person name="Salamov A."/>
            <person name="Andreopoulos B."/>
            <person name="Baker S."/>
            <person name="Barry K."/>
            <person name="Bills G."/>
            <person name="Bluhm B."/>
            <person name="Cannon C."/>
            <person name="Castanera R."/>
            <person name="Culley D."/>
            <person name="Daum C."/>
            <person name="Ezra D."/>
            <person name="Gonzalez J."/>
            <person name="Henrissat B."/>
            <person name="Kuo A."/>
            <person name="Liang C."/>
            <person name="Lipzen A."/>
            <person name="Lutzoni F."/>
            <person name="Magnuson J."/>
            <person name="Mondo S."/>
            <person name="Nolan M."/>
            <person name="Ohm R."/>
            <person name="Pangilinan J."/>
            <person name="Park H.-J."/>
            <person name="Ramirez L."/>
            <person name="Alfaro M."/>
            <person name="Sun H."/>
            <person name="Tritt A."/>
            <person name="Yoshinaga Y."/>
            <person name="Zwiers L.-H."/>
            <person name="Turgeon B."/>
            <person name="Goodwin S."/>
            <person name="Spatafora J."/>
            <person name="Crous P."/>
            <person name="Grigoriev I."/>
        </authorList>
    </citation>
    <scope>NUCLEOTIDE SEQUENCE</scope>
    <source>
        <strain evidence="6">CBS 101060</strain>
    </source>
</reference>
<dbReference type="GO" id="GO:0071949">
    <property type="term" value="F:FAD binding"/>
    <property type="evidence" value="ECO:0007669"/>
    <property type="project" value="InterPro"/>
</dbReference>
<feature type="domain" description="FAD-binding PCMH-type" evidence="5">
    <location>
        <begin position="142"/>
        <end position="321"/>
    </location>
</feature>
<gene>
    <name evidence="6" type="ORF">M501DRAFT_1058767</name>
</gene>
<dbReference type="Gene3D" id="3.30.465.10">
    <property type="match status" value="2"/>
</dbReference>
<dbReference type="Pfam" id="PF01565">
    <property type="entry name" value="FAD_binding_4"/>
    <property type="match status" value="1"/>
</dbReference>
<evidence type="ECO:0000313" key="7">
    <source>
        <dbReference type="Proteomes" id="UP000799429"/>
    </source>
</evidence>
<dbReference type="InterPro" id="IPR036318">
    <property type="entry name" value="FAD-bd_PCMH-like_sf"/>
</dbReference>
<keyword evidence="2" id="KW-0560">Oxidoreductase</keyword>
<dbReference type="InterPro" id="IPR016169">
    <property type="entry name" value="FAD-bd_PCMH_sub2"/>
</dbReference>
<feature type="chain" id="PRO_5040140662" evidence="4">
    <location>
        <begin position="20"/>
        <end position="612"/>
    </location>
</feature>
<evidence type="ECO:0000313" key="6">
    <source>
        <dbReference type="EMBL" id="KAF2837890.1"/>
    </source>
</evidence>
<dbReference type="InterPro" id="IPR016166">
    <property type="entry name" value="FAD-bd_PCMH"/>
</dbReference>
<dbReference type="EMBL" id="MU006098">
    <property type="protein sequence ID" value="KAF2837890.1"/>
    <property type="molecule type" value="Genomic_DNA"/>
</dbReference>
<keyword evidence="7" id="KW-1185">Reference proteome</keyword>
<sequence length="612" mass="67466">MQYPLWFVAGLSLLQHAYGYNFAWEGVQLTEKDTKNHPEIAFPNGVKVSTAKCKSYPGDSDWPTEEQWNAFNKTLGGNLIKPVPLALPCYAGESYNATTCASLQRNWETSTTHFVDPASMMNPFTIGNGCLPTSDKNAKCVTDGYAAYVVDARTVKHIQLAVNFARNQNIRLTIKNTGHDFLGRSAGGGSLSIWTHNVKDMAYHESVTIGNYTGKAVSLAAGVQAFDVYRFQNPYDITVIAPGGISVGAMGGFFQWGGHSTLTSFLGLAADQILSLQVVTADGRFLTADPTQNQDLFWAIRGGGGGTFGVVTSAIWKAHPKFPISSSSIAFSTQGTGTSALSVETFWKGIRVYMNHVVRLCDNGGEGYNFINPLNSANGKGYSFTHSMTLPNFTAAAHRRWLQPMIDELNDVGINIRMPNPSFSESFSAGPSRSTNTGNTVGNTRMSTRLFPRENFESEELLATSLKVIRAWVEEGGYVFHGINYAPTEEVSGFPDNAVNPALRRTVLHAEGFDRTPTNVPVEQQKAQWERLNRFMQPWRDITPGSYANEADVDEPNFQQSFYGSNYPRLSQIKKERDPWDLFYATTAVGSERWQVITPGMMKTQNGRLCKV</sequence>
<name>A0A9P4S9X8_9PEZI</name>
<dbReference type="InterPro" id="IPR012951">
    <property type="entry name" value="BBE"/>
</dbReference>
<evidence type="ECO:0000259" key="5">
    <source>
        <dbReference type="PROSITE" id="PS51387"/>
    </source>
</evidence>
<keyword evidence="4" id="KW-0732">Signal</keyword>
<dbReference type="AlphaFoldDB" id="A0A9P4S9X8"/>
<evidence type="ECO:0000256" key="2">
    <source>
        <dbReference type="ARBA" id="ARBA00023002"/>
    </source>
</evidence>
<comment type="similarity">
    <text evidence="1">Belongs to the oxygen-dependent FAD-linked oxidoreductase family.</text>
</comment>
<dbReference type="PROSITE" id="PS51387">
    <property type="entry name" value="FAD_PCMH"/>
    <property type="match status" value="1"/>
</dbReference>
<dbReference type="Proteomes" id="UP000799429">
    <property type="component" value="Unassembled WGS sequence"/>
</dbReference>
<protein>
    <submittedName>
        <fullName evidence="6">FAD/FMN-containing isoamyl alcohol oxidase-like protein MreA</fullName>
    </submittedName>
</protein>
<dbReference type="InterPro" id="IPR006094">
    <property type="entry name" value="Oxid_FAD_bind_N"/>
</dbReference>
<evidence type="ECO:0000256" key="4">
    <source>
        <dbReference type="SAM" id="SignalP"/>
    </source>
</evidence>
<comment type="caution">
    <text evidence="6">The sequence shown here is derived from an EMBL/GenBank/DDBJ whole genome shotgun (WGS) entry which is preliminary data.</text>
</comment>
<organism evidence="6 7">
    <name type="scientific">Patellaria atrata CBS 101060</name>
    <dbReference type="NCBI Taxonomy" id="1346257"/>
    <lineage>
        <taxon>Eukaryota</taxon>
        <taxon>Fungi</taxon>
        <taxon>Dikarya</taxon>
        <taxon>Ascomycota</taxon>
        <taxon>Pezizomycotina</taxon>
        <taxon>Dothideomycetes</taxon>
        <taxon>Dothideomycetes incertae sedis</taxon>
        <taxon>Patellariales</taxon>
        <taxon>Patellariaceae</taxon>
        <taxon>Patellaria</taxon>
    </lineage>
</organism>
<feature type="signal peptide" evidence="4">
    <location>
        <begin position="1"/>
        <end position="19"/>
    </location>
</feature>
<feature type="region of interest" description="Disordered" evidence="3">
    <location>
        <begin position="425"/>
        <end position="445"/>
    </location>
</feature>
<dbReference type="OrthoDB" id="415825at2759"/>